<sequence>MFEKRVVLGRFVYLRKDTDSEFKGFMSRSWPGVEAVVRDYINGQNRDQAEVCDGSIGFRGVMAVVQANDTVTHNFTTAIISSKELSEDVLNEFTSTEFLVMSNSLSGIDQERSVALFAGNKRTQCGCKMRCDEPGLRVVQRVMVDLFGYEPSDYLEDHLSKMLVVTENTKGGVYISHIRFYDEPVCLYCSDPDSKKMSFLCAQIHQMNLLNKATRVGFEDAVDAVVVFSDWERDSYAGDSVLPVIFKNNRDVHRFSEDDFKLLLLYQWSGDSQKVVTSILGLSPGAINAASNRFKLAIRCNFGTVFRSRCNKVINISAEKGAGLREKILRLRHRTLINEMRDIVKDYLSKKWKKDDEDE</sequence>
<proteinExistence type="predicted"/>
<evidence type="ECO:0000313" key="2">
    <source>
        <dbReference type="Proteomes" id="UP000191110"/>
    </source>
</evidence>
<evidence type="ECO:0000313" key="1">
    <source>
        <dbReference type="EMBL" id="OOZ42368.1"/>
    </source>
</evidence>
<dbReference type="AlphaFoldDB" id="A0A1T2LB78"/>
<reference evidence="1 2" key="1">
    <citation type="submission" date="2016-11" db="EMBL/GenBank/DDBJ databases">
        <title>Mixed transmission modes and dynamic genome evolution in an obligate animal-bacterial symbiosis.</title>
        <authorList>
            <person name="Russell S.L."/>
            <person name="Corbett-Detig R.B."/>
            <person name="Cavanaugh C.M."/>
        </authorList>
    </citation>
    <scope>NUCLEOTIDE SEQUENCE [LARGE SCALE GENOMIC DNA]</scope>
    <source>
        <strain evidence="1">Sveles-Q1</strain>
    </source>
</reference>
<gene>
    <name evidence="1" type="ORF">BOW53_00595</name>
</gene>
<keyword evidence="2" id="KW-1185">Reference proteome</keyword>
<organism evidence="1 2">
    <name type="scientific">Solemya pervernicosa gill symbiont</name>
    <dbReference type="NCBI Taxonomy" id="642797"/>
    <lineage>
        <taxon>Bacteria</taxon>
        <taxon>Pseudomonadati</taxon>
        <taxon>Pseudomonadota</taxon>
        <taxon>Gammaproteobacteria</taxon>
        <taxon>sulfur-oxidizing symbionts</taxon>
    </lineage>
</organism>
<accession>A0A1T2LB78</accession>
<dbReference type="EMBL" id="MPRL01000001">
    <property type="protein sequence ID" value="OOZ42368.1"/>
    <property type="molecule type" value="Genomic_DNA"/>
</dbReference>
<comment type="caution">
    <text evidence="1">The sequence shown here is derived from an EMBL/GenBank/DDBJ whole genome shotgun (WGS) entry which is preliminary data.</text>
</comment>
<dbReference type="RefSeq" id="WP_078482127.1">
    <property type="nucleotide sequence ID" value="NZ_MPRL01000001.1"/>
</dbReference>
<dbReference type="Proteomes" id="UP000191110">
    <property type="component" value="Unassembled WGS sequence"/>
</dbReference>
<name>A0A1T2LB78_9GAMM</name>
<protein>
    <submittedName>
        <fullName evidence="1">Uncharacterized protein</fullName>
    </submittedName>
</protein>